<evidence type="ECO:0000313" key="3">
    <source>
        <dbReference type="Proteomes" id="UP000250140"/>
    </source>
</evidence>
<feature type="non-terminal residue" evidence="2">
    <location>
        <position position="1"/>
    </location>
</feature>
<dbReference type="AlphaFoldDB" id="A0A8E2F645"/>
<feature type="region of interest" description="Disordered" evidence="1">
    <location>
        <begin position="16"/>
        <end position="47"/>
    </location>
</feature>
<keyword evidence="3" id="KW-1185">Reference proteome</keyword>
<gene>
    <name evidence="2" type="ORF">AOQ84DRAFT_374704</name>
</gene>
<accession>A0A8E2F645</accession>
<dbReference type="OrthoDB" id="2915840at2759"/>
<feature type="compositionally biased region" description="Gly residues" evidence="1">
    <location>
        <begin position="38"/>
        <end position="47"/>
    </location>
</feature>
<name>A0A8E2F645_9PEZI</name>
<dbReference type="Proteomes" id="UP000250140">
    <property type="component" value="Unassembled WGS sequence"/>
</dbReference>
<reference evidence="2 3" key="1">
    <citation type="journal article" date="2016" name="Nat. Commun.">
        <title>Ectomycorrhizal ecology is imprinted in the genome of the dominant symbiotic fungus Cenococcum geophilum.</title>
        <authorList>
            <consortium name="DOE Joint Genome Institute"/>
            <person name="Peter M."/>
            <person name="Kohler A."/>
            <person name="Ohm R.A."/>
            <person name="Kuo A."/>
            <person name="Krutzmann J."/>
            <person name="Morin E."/>
            <person name="Arend M."/>
            <person name="Barry K.W."/>
            <person name="Binder M."/>
            <person name="Choi C."/>
            <person name="Clum A."/>
            <person name="Copeland A."/>
            <person name="Grisel N."/>
            <person name="Haridas S."/>
            <person name="Kipfer T."/>
            <person name="LaButti K."/>
            <person name="Lindquist E."/>
            <person name="Lipzen A."/>
            <person name="Maire R."/>
            <person name="Meier B."/>
            <person name="Mihaltcheva S."/>
            <person name="Molinier V."/>
            <person name="Murat C."/>
            <person name="Poggeler S."/>
            <person name="Quandt C.A."/>
            <person name="Sperisen C."/>
            <person name="Tritt A."/>
            <person name="Tisserant E."/>
            <person name="Crous P.W."/>
            <person name="Henrissat B."/>
            <person name="Nehls U."/>
            <person name="Egli S."/>
            <person name="Spatafora J.W."/>
            <person name="Grigoriev I.V."/>
            <person name="Martin F.M."/>
        </authorList>
    </citation>
    <scope>NUCLEOTIDE SEQUENCE [LARGE SCALE GENOMIC DNA]</scope>
    <source>
        <strain evidence="2 3">CBS 207.34</strain>
    </source>
</reference>
<evidence type="ECO:0000313" key="2">
    <source>
        <dbReference type="EMBL" id="OCL10663.1"/>
    </source>
</evidence>
<evidence type="ECO:0000256" key="1">
    <source>
        <dbReference type="SAM" id="MobiDB-lite"/>
    </source>
</evidence>
<proteinExistence type="predicted"/>
<dbReference type="EMBL" id="KV749198">
    <property type="protein sequence ID" value="OCL10663.1"/>
    <property type="molecule type" value="Genomic_DNA"/>
</dbReference>
<protein>
    <submittedName>
        <fullName evidence="2">Uncharacterized protein</fullName>
    </submittedName>
</protein>
<organism evidence="2 3">
    <name type="scientific">Glonium stellatum</name>
    <dbReference type="NCBI Taxonomy" id="574774"/>
    <lineage>
        <taxon>Eukaryota</taxon>
        <taxon>Fungi</taxon>
        <taxon>Dikarya</taxon>
        <taxon>Ascomycota</taxon>
        <taxon>Pezizomycotina</taxon>
        <taxon>Dothideomycetes</taxon>
        <taxon>Pleosporomycetidae</taxon>
        <taxon>Gloniales</taxon>
        <taxon>Gloniaceae</taxon>
        <taxon>Glonium</taxon>
    </lineage>
</organism>
<sequence>EERGLVERADRAVLESFPRLRDQPSRPFAASSSAAAGAGAGAGGGGGDGAQAAMTPFRLYRLMVPPTQLGTRSIAFAGMLTNITTAITASTQALWISAFFDGELDRLAAGEEEARWEAVKAACWGRWRYPCGYGGRVPDFVFDAVPYMDMLLKDLGLRNRRKGGWREVLEPYGVEDYRGLVGEWKGKRKSS</sequence>